<dbReference type="AlphaFoldDB" id="A0A7W9P8W6"/>
<evidence type="ECO:0000313" key="1">
    <source>
        <dbReference type="EMBL" id="MBB5911651.1"/>
    </source>
</evidence>
<dbReference type="Proteomes" id="UP000540412">
    <property type="component" value="Unassembled WGS sequence"/>
</dbReference>
<accession>A0A7W9P8W6</accession>
<name>A0A7W9P8W6_9NOCA</name>
<dbReference type="RefSeq" id="WP_246460843.1">
    <property type="nucleotide sequence ID" value="NZ_JACHIT010000001.1"/>
</dbReference>
<dbReference type="EMBL" id="JACHIT010000001">
    <property type="protein sequence ID" value="MBB5911651.1"/>
    <property type="molecule type" value="Genomic_DNA"/>
</dbReference>
<comment type="caution">
    <text evidence="1">The sequence shown here is derived from an EMBL/GenBank/DDBJ whole genome shotgun (WGS) entry which is preliminary data.</text>
</comment>
<evidence type="ECO:0000313" key="2">
    <source>
        <dbReference type="Proteomes" id="UP000540412"/>
    </source>
</evidence>
<protein>
    <submittedName>
        <fullName evidence="1">Uncharacterized protein</fullName>
    </submittedName>
</protein>
<proteinExistence type="predicted"/>
<keyword evidence="2" id="KW-1185">Reference proteome</keyword>
<organism evidence="1 2">
    <name type="scientific">Nocardia transvalensis</name>
    <dbReference type="NCBI Taxonomy" id="37333"/>
    <lineage>
        <taxon>Bacteria</taxon>
        <taxon>Bacillati</taxon>
        <taxon>Actinomycetota</taxon>
        <taxon>Actinomycetes</taxon>
        <taxon>Mycobacteriales</taxon>
        <taxon>Nocardiaceae</taxon>
        <taxon>Nocardia</taxon>
    </lineage>
</organism>
<gene>
    <name evidence="1" type="ORF">BJY24_000518</name>
</gene>
<reference evidence="1 2" key="1">
    <citation type="submission" date="2020-08" db="EMBL/GenBank/DDBJ databases">
        <title>Sequencing the genomes of 1000 actinobacteria strains.</title>
        <authorList>
            <person name="Klenk H.-P."/>
        </authorList>
    </citation>
    <scope>NUCLEOTIDE SEQUENCE [LARGE SCALE GENOMIC DNA]</scope>
    <source>
        <strain evidence="1 2">DSM 43582</strain>
    </source>
</reference>
<sequence length="347" mass="37840">MTTPAPGGPPLPGPWIGCADDAWEGDGIHRRRVAVRHGVSDAEIRRRCSGGRWLRLRRGSYADEAAFAGLDAVARHRVLADAVLPELSAEAILSHQSAAVVYGAPVWVALLDRVDVTRNRRNGGRIRPGTKVHCAPVETVAELDGFVLTTPARTIVDLARTVPFEAAVVAGDALAREYGVTPGDLAVELEAAKRRHGIAAARRVVGFLDPHSESAGESRSRVMLRRLDLPRPRCQGDVYGDGRLLGRVDFFFGDTGVVGEFDGRVKYGRLLRPGEQPGDAVFAEKKREDALRATGLQVVRWTWDEIPTDEVATRLRAALTRARRSRPDAVIRQAPLPEPKPLALHEL</sequence>